<dbReference type="AlphaFoldDB" id="A0A371GM47"/>
<name>A0A371GM47_MUCPR</name>
<comment type="caution">
    <text evidence="2">The sequence shown here is derived from an EMBL/GenBank/DDBJ whole genome shotgun (WGS) entry which is preliminary data.</text>
</comment>
<reference evidence="2" key="1">
    <citation type="submission" date="2018-05" db="EMBL/GenBank/DDBJ databases">
        <title>Draft genome of Mucuna pruriens seed.</title>
        <authorList>
            <person name="Nnadi N.E."/>
            <person name="Vos R."/>
            <person name="Hasami M.H."/>
            <person name="Devisetty U.K."/>
            <person name="Aguiy J.C."/>
        </authorList>
    </citation>
    <scope>NUCLEOTIDE SEQUENCE [LARGE SCALE GENOMIC DNA]</scope>
    <source>
        <strain evidence="2">JCA_2017</strain>
    </source>
</reference>
<gene>
    <name evidence="2" type="ORF">CR513_26405</name>
</gene>
<feature type="region of interest" description="Disordered" evidence="1">
    <location>
        <begin position="253"/>
        <end position="287"/>
    </location>
</feature>
<dbReference type="EMBL" id="QJKJ01005075">
    <property type="protein sequence ID" value="RDX91596.1"/>
    <property type="molecule type" value="Genomic_DNA"/>
</dbReference>
<proteinExistence type="predicted"/>
<sequence>MLPFLNDCWSSEPPSETEATVEDFLFFRPNHPLSVSSFIWGGSKPYSAASCPNIHRTLNPIKGSHVHIKEDCVVIGVAIIGVDSFEPLRKLNIAEPVPTPVHHEAHSFSQCLGVIYVMVAVQINIVSIRTPSNGFGKAINPNLELIILTLYSPAVPHEVRAHFVLVGISLEVKISFWVPGFNVMLPTKWNPQVGKTCSLCHGLEITRGGSFSGSAVDTNISIPGRSDFPEGLEGLGVSNFSFKTSRSATRFTGKSLGSWSSTQEKANQISQTTDMPHSQSASSLGRNTQFPGQGPPLLFIEYIRVTPHPLRNRTRTRTRTGIMFSFFRPHSIPISITPLSLKQPLSMIKLISLAPRQRPRFHQRQPPLHLVNPSTRRQRQCLLLVRLLATRANPLTSPQSIPITIPTNLVITLAGEHIQTPLISHDPSITPRHCTRGPFCTSHLGVARFGLNHLVLQVCTCELVKTTREQRTRSVLLLHSPRIRPLQRNLHRLVIRRWRNVNRVGSKTNTSISIISFLIQIIAQLCNLPNRRGSVLEFRGHDDEL</sequence>
<evidence type="ECO:0000313" key="3">
    <source>
        <dbReference type="Proteomes" id="UP000257109"/>
    </source>
</evidence>
<evidence type="ECO:0000313" key="2">
    <source>
        <dbReference type="EMBL" id="RDX91596.1"/>
    </source>
</evidence>
<evidence type="ECO:0000256" key="1">
    <source>
        <dbReference type="SAM" id="MobiDB-lite"/>
    </source>
</evidence>
<feature type="non-terminal residue" evidence="2">
    <location>
        <position position="1"/>
    </location>
</feature>
<keyword evidence="3" id="KW-1185">Reference proteome</keyword>
<dbReference type="OrthoDB" id="10610057at2759"/>
<accession>A0A371GM47</accession>
<dbReference type="Proteomes" id="UP000257109">
    <property type="component" value="Unassembled WGS sequence"/>
</dbReference>
<organism evidence="2 3">
    <name type="scientific">Mucuna pruriens</name>
    <name type="common">Velvet bean</name>
    <name type="synonym">Dolichos pruriens</name>
    <dbReference type="NCBI Taxonomy" id="157652"/>
    <lineage>
        <taxon>Eukaryota</taxon>
        <taxon>Viridiplantae</taxon>
        <taxon>Streptophyta</taxon>
        <taxon>Embryophyta</taxon>
        <taxon>Tracheophyta</taxon>
        <taxon>Spermatophyta</taxon>
        <taxon>Magnoliopsida</taxon>
        <taxon>eudicotyledons</taxon>
        <taxon>Gunneridae</taxon>
        <taxon>Pentapetalae</taxon>
        <taxon>rosids</taxon>
        <taxon>fabids</taxon>
        <taxon>Fabales</taxon>
        <taxon>Fabaceae</taxon>
        <taxon>Papilionoideae</taxon>
        <taxon>50 kb inversion clade</taxon>
        <taxon>NPAAA clade</taxon>
        <taxon>indigoferoid/millettioid clade</taxon>
        <taxon>Phaseoleae</taxon>
        <taxon>Mucuna</taxon>
    </lineage>
</organism>
<protein>
    <submittedName>
        <fullName evidence="2">Uncharacterized protein</fullName>
    </submittedName>
</protein>